<dbReference type="InterPro" id="IPR026590">
    <property type="entry name" value="Ssirtuin_cat_dom"/>
</dbReference>
<dbReference type="InterPro" id="IPR003000">
    <property type="entry name" value="Sirtuin"/>
</dbReference>
<evidence type="ECO:0000256" key="2">
    <source>
        <dbReference type="ARBA" id="ARBA00022679"/>
    </source>
</evidence>
<dbReference type="PANTHER" id="PTHR11085">
    <property type="entry name" value="NAD-DEPENDENT PROTEIN DEACYLASE SIRTUIN-5, MITOCHONDRIAL-RELATED"/>
    <property type="match status" value="1"/>
</dbReference>
<dbReference type="Gene3D" id="3.40.50.1220">
    <property type="entry name" value="TPP-binding domain"/>
    <property type="match status" value="1"/>
</dbReference>
<evidence type="ECO:0000256" key="1">
    <source>
        <dbReference type="ARBA" id="ARBA00012928"/>
    </source>
</evidence>
<dbReference type="Proteomes" id="UP001519460">
    <property type="component" value="Unassembled WGS sequence"/>
</dbReference>
<feature type="binding site" evidence="7">
    <location>
        <position position="222"/>
    </location>
    <ligand>
        <name>Zn(2+)</name>
        <dbReference type="ChEBI" id="CHEBI:29105"/>
    </ligand>
</feature>
<dbReference type="InterPro" id="IPR050134">
    <property type="entry name" value="NAD-dep_sirtuin_deacylases"/>
</dbReference>
<evidence type="ECO:0000256" key="6">
    <source>
        <dbReference type="ARBA" id="ARBA00038170"/>
    </source>
</evidence>
<evidence type="ECO:0000256" key="5">
    <source>
        <dbReference type="ARBA" id="ARBA00023027"/>
    </source>
</evidence>
<feature type="domain" description="Deacetylase sirtuin-type" evidence="8">
    <location>
        <begin position="97"/>
        <end position="376"/>
    </location>
</feature>
<dbReference type="GO" id="GO:0034979">
    <property type="term" value="F:NAD-dependent protein lysine deacetylase activity"/>
    <property type="evidence" value="ECO:0007669"/>
    <property type="project" value="UniProtKB-EC"/>
</dbReference>
<comment type="similarity">
    <text evidence="6">Belongs to the sirtuin family. Class IV subfamily.</text>
</comment>
<comment type="caution">
    <text evidence="9">The sequence shown here is derived from an EMBL/GenBank/DDBJ whole genome shotgun (WGS) entry which is preliminary data.</text>
</comment>
<proteinExistence type="inferred from homology"/>
<evidence type="ECO:0000256" key="4">
    <source>
        <dbReference type="ARBA" id="ARBA00022833"/>
    </source>
</evidence>
<dbReference type="InterPro" id="IPR029035">
    <property type="entry name" value="DHS-like_NAD/FAD-binding_dom"/>
</dbReference>
<dbReference type="AlphaFoldDB" id="A0ABD0L903"/>
<keyword evidence="10" id="KW-1185">Reference proteome</keyword>
<dbReference type="EC" id="2.3.1.286" evidence="1"/>
<evidence type="ECO:0000256" key="3">
    <source>
        <dbReference type="ARBA" id="ARBA00022723"/>
    </source>
</evidence>
<dbReference type="EMBL" id="JACVVK020000071">
    <property type="protein sequence ID" value="KAK7495847.1"/>
    <property type="molecule type" value="Genomic_DNA"/>
</dbReference>
<organism evidence="9 10">
    <name type="scientific">Batillaria attramentaria</name>
    <dbReference type="NCBI Taxonomy" id="370345"/>
    <lineage>
        <taxon>Eukaryota</taxon>
        <taxon>Metazoa</taxon>
        <taxon>Spiralia</taxon>
        <taxon>Lophotrochozoa</taxon>
        <taxon>Mollusca</taxon>
        <taxon>Gastropoda</taxon>
        <taxon>Caenogastropoda</taxon>
        <taxon>Sorbeoconcha</taxon>
        <taxon>Cerithioidea</taxon>
        <taxon>Batillariidae</taxon>
        <taxon>Batillaria</taxon>
    </lineage>
</organism>
<evidence type="ECO:0000313" key="10">
    <source>
        <dbReference type="Proteomes" id="UP001519460"/>
    </source>
</evidence>
<dbReference type="PANTHER" id="PTHR11085:SF12">
    <property type="entry name" value="NAD-DEPENDENT PROTEIN DEACYLASE SIRTUIN-6"/>
    <property type="match status" value="1"/>
</dbReference>
<keyword evidence="3 7" id="KW-0479">Metal-binding</keyword>
<reference evidence="9 10" key="1">
    <citation type="journal article" date="2023" name="Sci. Data">
        <title>Genome assembly of the Korean intertidal mud-creeper Batillaria attramentaria.</title>
        <authorList>
            <person name="Patra A.K."/>
            <person name="Ho P.T."/>
            <person name="Jun S."/>
            <person name="Lee S.J."/>
            <person name="Kim Y."/>
            <person name="Won Y.J."/>
        </authorList>
    </citation>
    <scope>NUCLEOTIDE SEQUENCE [LARGE SCALE GENOMIC DNA]</scope>
    <source>
        <strain evidence="9">Wonlab-2016</strain>
    </source>
</reference>
<dbReference type="SUPFAM" id="SSF52467">
    <property type="entry name" value="DHS-like NAD/FAD-binding domain"/>
    <property type="match status" value="1"/>
</dbReference>
<feature type="binding site" evidence="7">
    <location>
        <position position="283"/>
    </location>
    <ligand>
        <name>Zn(2+)</name>
        <dbReference type="ChEBI" id="CHEBI:29105"/>
    </ligand>
</feature>
<feature type="active site" description="Proton acceptor" evidence="7">
    <location>
        <position position="214"/>
    </location>
</feature>
<accession>A0ABD0L903</accession>
<feature type="binding site" evidence="7">
    <location>
        <position position="225"/>
    </location>
    <ligand>
        <name>Zn(2+)</name>
        <dbReference type="ChEBI" id="CHEBI:29105"/>
    </ligand>
</feature>
<dbReference type="Pfam" id="PF02146">
    <property type="entry name" value="SIR2"/>
    <property type="match status" value="1"/>
</dbReference>
<dbReference type="GO" id="GO:0046872">
    <property type="term" value="F:metal ion binding"/>
    <property type="evidence" value="ECO:0007669"/>
    <property type="project" value="UniProtKB-KW"/>
</dbReference>
<dbReference type="Gene3D" id="2.20.28.200">
    <property type="match status" value="1"/>
</dbReference>
<evidence type="ECO:0000313" key="9">
    <source>
        <dbReference type="EMBL" id="KAK7495847.1"/>
    </source>
</evidence>
<keyword evidence="2" id="KW-0808">Transferase</keyword>
<keyword evidence="5" id="KW-0520">NAD</keyword>
<gene>
    <name evidence="9" type="ORF">BaRGS_00012837</name>
</gene>
<name>A0ABD0L903_9CAEN</name>
<sequence>MKCHYRRCKLAPLSETDARIEIKAVLPAGWVQSDANKTAAVVEWKRNGEACFHKPCWDTVLSTARARRAVKNGPAMKQSEKLMVRQAAETAEAFDSAQEVEDAAKVVADLIRTSSHCIAFTGAGISTSAGLGDFRGKSGKWTEEDQIRANDSISAAFHAEAATSSSDVTDGTTDPPVKRRRSAEKGCLHYIISQNCDGLHLLSGVPSDKLSELHGDVFVEKCETCGKRYSRDYYVLDDVSSQYYEELANYKHTDIKKPKHAVKCSLCGLSHRTGRMCEEKACCGYLMDTIINFRDNLEEEILDRARAEAGQSDLILCLGTTLTVTPAADLVDMAKGKQPLVICNRQETEKEKAAKVRVFGDCDKFLKLVIRHLLPDYEWKEWEGSRQERMEKYQQQRTMGASHQ</sequence>
<evidence type="ECO:0000256" key="7">
    <source>
        <dbReference type="PROSITE-ProRule" id="PRU00236"/>
    </source>
</evidence>
<protein>
    <recommendedName>
        <fullName evidence="1">protein acetyllysine N-acetyltransferase</fullName>
        <ecNumber evidence="1">2.3.1.286</ecNumber>
    </recommendedName>
</protein>
<feature type="binding site" evidence="7">
    <location>
        <position position="277"/>
    </location>
    <ligand>
        <name>Zn(2+)</name>
        <dbReference type="ChEBI" id="CHEBI:29105"/>
    </ligand>
</feature>
<dbReference type="PROSITE" id="PS50305">
    <property type="entry name" value="SIRTUIN"/>
    <property type="match status" value="1"/>
</dbReference>
<keyword evidence="4 7" id="KW-0862">Zinc</keyword>
<evidence type="ECO:0000259" key="8">
    <source>
        <dbReference type="PROSITE" id="PS50305"/>
    </source>
</evidence>